<dbReference type="RefSeq" id="WP_256420739.1">
    <property type="nucleotide sequence ID" value="NZ_JANHDI010000004.1"/>
</dbReference>
<dbReference type="Proteomes" id="UP001597085">
    <property type="component" value="Unassembled WGS sequence"/>
</dbReference>
<comment type="caution">
    <text evidence="1">The sequence shown here is derived from an EMBL/GenBank/DDBJ whole genome shotgun (WGS) entry which is preliminary data.</text>
</comment>
<sequence length="44" mass="4973">MFRRARTRIDDLVTWCRHTATAADRGWKATALGVAIVLLTVFVL</sequence>
<gene>
    <name evidence="1" type="ORF">ACFSBX_11775</name>
</gene>
<name>A0ABD6CNN6_9EURY</name>
<evidence type="ECO:0000313" key="1">
    <source>
        <dbReference type="EMBL" id="MFD1599633.1"/>
    </source>
</evidence>
<organism evidence="1 2">
    <name type="scientific">Halobellus rarus</name>
    <dbReference type="NCBI Taxonomy" id="1126237"/>
    <lineage>
        <taxon>Archaea</taxon>
        <taxon>Methanobacteriati</taxon>
        <taxon>Methanobacteriota</taxon>
        <taxon>Stenosarchaea group</taxon>
        <taxon>Halobacteria</taxon>
        <taxon>Halobacteriales</taxon>
        <taxon>Haloferacaceae</taxon>
        <taxon>Halobellus</taxon>
    </lineage>
</organism>
<accession>A0ABD6CNN6</accession>
<keyword evidence="2" id="KW-1185">Reference proteome</keyword>
<reference evidence="1 2" key="1">
    <citation type="journal article" date="2019" name="Int. J. Syst. Evol. Microbiol.">
        <title>The Global Catalogue of Microorganisms (GCM) 10K type strain sequencing project: providing services to taxonomists for standard genome sequencing and annotation.</title>
        <authorList>
            <consortium name="The Broad Institute Genomics Platform"/>
            <consortium name="The Broad Institute Genome Sequencing Center for Infectious Disease"/>
            <person name="Wu L."/>
            <person name="Ma J."/>
        </authorList>
    </citation>
    <scope>NUCLEOTIDE SEQUENCE [LARGE SCALE GENOMIC DNA]</scope>
    <source>
        <strain evidence="1 2">CGMCC 1.12121</strain>
    </source>
</reference>
<dbReference type="EMBL" id="JBHUDK010000010">
    <property type="protein sequence ID" value="MFD1599633.1"/>
    <property type="molecule type" value="Genomic_DNA"/>
</dbReference>
<protein>
    <submittedName>
        <fullName evidence="1">Uncharacterized protein</fullName>
    </submittedName>
</protein>
<proteinExistence type="predicted"/>
<evidence type="ECO:0000313" key="2">
    <source>
        <dbReference type="Proteomes" id="UP001597085"/>
    </source>
</evidence>
<dbReference type="AlphaFoldDB" id="A0ABD6CNN6"/>